<feature type="domain" description="OmpA-like" evidence="2">
    <location>
        <begin position="100"/>
        <end position="224"/>
    </location>
</feature>
<dbReference type="InterPro" id="IPR036737">
    <property type="entry name" value="OmpA-like_sf"/>
</dbReference>
<feature type="coiled-coil region" evidence="1">
    <location>
        <begin position="22"/>
        <end position="102"/>
    </location>
</feature>
<organism evidence="3">
    <name type="scientific">anaerobic digester metagenome</name>
    <dbReference type="NCBI Taxonomy" id="1263854"/>
    <lineage>
        <taxon>unclassified sequences</taxon>
        <taxon>metagenomes</taxon>
        <taxon>ecological metagenomes</taxon>
    </lineage>
</organism>
<protein>
    <submittedName>
        <fullName evidence="3">Putative lipoprotein YiaD</fullName>
    </submittedName>
</protein>
<dbReference type="EMBL" id="CAADRM010000027">
    <property type="protein sequence ID" value="VFU12059.1"/>
    <property type="molecule type" value="Genomic_DNA"/>
</dbReference>
<dbReference type="PROSITE" id="PS51123">
    <property type="entry name" value="OMPA_2"/>
    <property type="match status" value="1"/>
</dbReference>
<dbReference type="InterPro" id="IPR006665">
    <property type="entry name" value="OmpA-like"/>
</dbReference>
<dbReference type="PROSITE" id="PS51257">
    <property type="entry name" value="PROKAR_LIPOPROTEIN"/>
    <property type="match status" value="1"/>
</dbReference>
<accession>A0A485LXH4</accession>
<evidence type="ECO:0000313" key="3">
    <source>
        <dbReference type="EMBL" id="VFU12059.1"/>
    </source>
</evidence>
<evidence type="ECO:0000256" key="1">
    <source>
        <dbReference type="SAM" id="Coils"/>
    </source>
</evidence>
<dbReference type="CDD" id="cd07185">
    <property type="entry name" value="OmpA_C-like"/>
    <property type="match status" value="1"/>
</dbReference>
<name>A0A485LXH4_9ZZZZ</name>
<proteinExistence type="predicted"/>
<dbReference type="Pfam" id="PF00691">
    <property type="entry name" value="OmpA"/>
    <property type="match status" value="1"/>
</dbReference>
<dbReference type="InterPro" id="IPR050330">
    <property type="entry name" value="Bact_OuterMem_StrucFunc"/>
</dbReference>
<keyword evidence="3" id="KW-0449">Lipoprotein</keyword>
<evidence type="ECO:0000259" key="2">
    <source>
        <dbReference type="PROSITE" id="PS51123"/>
    </source>
</evidence>
<dbReference type="PANTHER" id="PTHR30329:SF21">
    <property type="entry name" value="LIPOPROTEIN YIAD-RELATED"/>
    <property type="match status" value="1"/>
</dbReference>
<dbReference type="AlphaFoldDB" id="A0A485LXH4"/>
<gene>
    <name evidence="3" type="primary">yiaD</name>
    <name evidence="3" type="ORF">SCFA_1220008</name>
</gene>
<sequence>MKGILIGILALLVLSLTGCAELKELRVETSEQKELIDQLQKENQACKDSLEATQEQLRQAGLELQAKEEKVREQSEAFTRMQQAMKAELESKQVALQELEGKLTLTMVEAILFDSGKAEVKQEGRDALQKVAGVLKTVEDQEIVVAGYTDNVQIGERLAKIYPSNWELSAARAISVVKILVSDGVSPENISAAGYGEYRPVADNDTPEGRAQNRRMEIILMPVRK</sequence>
<keyword evidence="1" id="KW-0175">Coiled coil</keyword>
<dbReference type="SUPFAM" id="SSF103088">
    <property type="entry name" value="OmpA-like"/>
    <property type="match status" value="1"/>
</dbReference>
<reference evidence="3" key="1">
    <citation type="submission" date="2019-03" db="EMBL/GenBank/DDBJ databases">
        <authorList>
            <person name="Hao L."/>
        </authorList>
    </citation>
    <scope>NUCLEOTIDE SEQUENCE</scope>
</reference>
<dbReference type="PANTHER" id="PTHR30329">
    <property type="entry name" value="STATOR ELEMENT OF FLAGELLAR MOTOR COMPLEX"/>
    <property type="match status" value="1"/>
</dbReference>
<dbReference type="Gene3D" id="3.30.1330.60">
    <property type="entry name" value="OmpA-like domain"/>
    <property type="match status" value="1"/>
</dbReference>